<evidence type="ECO:0000313" key="2">
    <source>
        <dbReference type="EMBL" id="MFC6094903.1"/>
    </source>
</evidence>
<dbReference type="RefSeq" id="WP_380643621.1">
    <property type="nucleotide sequence ID" value="NZ_JBHSQO010000082.1"/>
</dbReference>
<organism evidence="2 3">
    <name type="scientific">Saccharothrix lopnurensis</name>
    <dbReference type="NCBI Taxonomy" id="1670621"/>
    <lineage>
        <taxon>Bacteria</taxon>
        <taxon>Bacillati</taxon>
        <taxon>Actinomycetota</taxon>
        <taxon>Actinomycetes</taxon>
        <taxon>Pseudonocardiales</taxon>
        <taxon>Pseudonocardiaceae</taxon>
        <taxon>Saccharothrix</taxon>
    </lineage>
</organism>
<dbReference type="EMBL" id="JBHSQO010000082">
    <property type="protein sequence ID" value="MFC6094903.1"/>
    <property type="molecule type" value="Genomic_DNA"/>
</dbReference>
<evidence type="ECO:0000313" key="3">
    <source>
        <dbReference type="Proteomes" id="UP001596220"/>
    </source>
</evidence>
<evidence type="ECO:0000256" key="1">
    <source>
        <dbReference type="SAM" id="MobiDB-lite"/>
    </source>
</evidence>
<protein>
    <submittedName>
        <fullName evidence="2">Uncharacterized protein</fullName>
    </submittedName>
</protein>
<comment type="caution">
    <text evidence="2">The sequence shown here is derived from an EMBL/GenBank/DDBJ whole genome shotgun (WGS) entry which is preliminary data.</text>
</comment>
<feature type="compositionally biased region" description="Basic and acidic residues" evidence="1">
    <location>
        <begin position="70"/>
        <end position="90"/>
    </location>
</feature>
<reference evidence="3" key="1">
    <citation type="journal article" date="2019" name="Int. J. Syst. Evol. Microbiol.">
        <title>The Global Catalogue of Microorganisms (GCM) 10K type strain sequencing project: providing services to taxonomists for standard genome sequencing and annotation.</title>
        <authorList>
            <consortium name="The Broad Institute Genomics Platform"/>
            <consortium name="The Broad Institute Genome Sequencing Center for Infectious Disease"/>
            <person name="Wu L."/>
            <person name="Ma J."/>
        </authorList>
    </citation>
    <scope>NUCLEOTIDE SEQUENCE [LARGE SCALE GENOMIC DNA]</scope>
    <source>
        <strain evidence="3">CGMCC 4.7246</strain>
    </source>
</reference>
<proteinExistence type="predicted"/>
<sequence>MTWTSPPTKNRGAAVNFTEARAATDRAEAGQRVRAALTVAQHSNDVGDCRELLSMLGLSGRKLDAAAAPHDVDGSHRDAPDARSTGELRR</sequence>
<gene>
    <name evidence="2" type="ORF">ACFP3R_37055</name>
</gene>
<name>A0ABW1PGY9_9PSEU</name>
<keyword evidence="3" id="KW-1185">Reference proteome</keyword>
<accession>A0ABW1PGY9</accession>
<feature type="region of interest" description="Disordered" evidence="1">
    <location>
        <begin position="64"/>
        <end position="90"/>
    </location>
</feature>
<dbReference type="Proteomes" id="UP001596220">
    <property type="component" value="Unassembled WGS sequence"/>
</dbReference>